<dbReference type="Gene3D" id="3.40.50.150">
    <property type="entry name" value="Vaccinia Virus protein VP39"/>
    <property type="match status" value="1"/>
</dbReference>
<keyword evidence="1" id="KW-0489">Methyltransferase</keyword>
<dbReference type="AlphaFoldDB" id="A0A9X1P1Q1"/>
<dbReference type="Pfam" id="PF13578">
    <property type="entry name" value="Methyltransf_24"/>
    <property type="match status" value="1"/>
</dbReference>
<organism evidence="1 2">
    <name type="scientific">Jiella avicenniae</name>
    <dbReference type="NCBI Taxonomy" id="2907202"/>
    <lineage>
        <taxon>Bacteria</taxon>
        <taxon>Pseudomonadati</taxon>
        <taxon>Pseudomonadota</taxon>
        <taxon>Alphaproteobacteria</taxon>
        <taxon>Hyphomicrobiales</taxon>
        <taxon>Aurantimonadaceae</taxon>
        <taxon>Jiella</taxon>
    </lineage>
</organism>
<comment type="caution">
    <text evidence="1">The sequence shown here is derived from an EMBL/GenBank/DDBJ whole genome shotgun (WGS) entry which is preliminary data.</text>
</comment>
<keyword evidence="1" id="KW-0808">Transferase</keyword>
<proteinExistence type="predicted"/>
<dbReference type="InterPro" id="IPR029063">
    <property type="entry name" value="SAM-dependent_MTases_sf"/>
</dbReference>
<accession>A0A9X1P1Q1</accession>
<dbReference type="Proteomes" id="UP001139035">
    <property type="component" value="Unassembled WGS sequence"/>
</dbReference>
<dbReference type="SUPFAM" id="SSF53335">
    <property type="entry name" value="S-adenosyl-L-methionine-dependent methyltransferases"/>
    <property type="match status" value="1"/>
</dbReference>
<sequence>MSGELHRYFLNNGERRLHKWVHYFDIYERYFDQFRGRAPTILEIGIFGGGSLAMWRDYFGADATILGLDIKPETEKVAGAANRVYIGSQDDPALLDRVLAENPSIDIVIDDGSHVMRHMIATFEHLYPRISPNGVYLVEDTHTCYMSKFDGGLRREGSWMEFVKDRLDDLHATYTNGELKVSAFTRSTKSISIYDSIAVFEKAPQGKRQAFITEAMS</sequence>
<dbReference type="GO" id="GO:0032259">
    <property type="term" value="P:methylation"/>
    <property type="evidence" value="ECO:0007669"/>
    <property type="project" value="UniProtKB-KW"/>
</dbReference>
<protein>
    <submittedName>
        <fullName evidence="1">Class I SAM-dependent methyltransferase</fullName>
    </submittedName>
</protein>
<dbReference type="GO" id="GO:0008168">
    <property type="term" value="F:methyltransferase activity"/>
    <property type="evidence" value="ECO:0007669"/>
    <property type="project" value="UniProtKB-KW"/>
</dbReference>
<gene>
    <name evidence="1" type="ORF">LZD57_10840</name>
</gene>
<evidence type="ECO:0000313" key="1">
    <source>
        <dbReference type="EMBL" id="MCE7028486.1"/>
    </source>
</evidence>
<dbReference type="EMBL" id="JAJUWU010000009">
    <property type="protein sequence ID" value="MCE7028486.1"/>
    <property type="molecule type" value="Genomic_DNA"/>
</dbReference>
<evidence type="ECO:0000313" key="2">
    <source>
        <dbReference type="Proteomes" id="UP001139035"/>
    </source>
</evidence>
<reference evidence="1" key="1">
    <citation type="submission" date="2022-01" db="EMBL/GenBank/DDBJ databases">
        <title>Jiella avicenniae sp. nov., a novel endophytic bacterium isolated from bark of Avicennia marina.</title>
        <authorList>
            <person name="Tuo L."/>
        </authorList>
    </citation>
    <scope>NUCLEOTIDE SEQUENCE</scope>
    <source>
        <strain evidence="1">CBK1P-4</strain>
    </source>
</reference>
<keyword evidence="2" id="KW-1185">Reference proteome</keyword>
<name>A0A9X1P1Q1_9HYPH</name>